<dbReference type="CDD" id="cd06260">
    <property type="entry name" value="DUF820-like"/>
    <property type="match status" value="1"/>
</dbReference>
<dbReference type="AlphaFoldDB" id="A0A8J7DVW3"/>
<dbReference type="SUPFAM" id="SSF52980">
    <property type="entry name" value="Restriction endonuclease-like"/>
    <property type="match status" value="1"/>
</dbReference>
<dbReference type="Gene3D" id="3.90.1570.10">
    <property type="entry name" value="tt1808, chain A"/>
    <property type="match status" value="1"/>
</dbReference>
<dbReference type="Pfam" id="PF05685">
    <property type="entry name" value="Uma2"/>
    <property type="match status" value="1"/>
</dbReference>
<name>A0A8J7DVW3_9CYAN</name>
<dbReference type="InterPro" id="IPR008538">
    <property type="entry name" value="Uma2"/>
</dbReference>
<dbReference type="PANTHER" id="PTHR34107">
    <property type="entry name" value="SLL0198 PROTEIN-RELATED"/>
    <property type="match status" value="1"/>
</dbReference>
<dbReference type="InterPro" id="IPR011335">
    <property type="entry name" value="Restrct_endonuc-II-like"/>
</dbReference>
<keyword evidence="3" id="KW-1185">Reference proteome</keyword>
<keyword evidence="2" id="KW-0378">Hydrolase</keyword>
<evidence type="ECO:0000313" key="3">
    <source>
        <dbReference type="Proteomes" id="UP000654482"/>
    </source>
</evidence>
<protein>
    <submittedName>
        <fullName evidence="2">Uma2 family endonuclease</fullName>
    </submittedName>
</protein>
<evidence type="ECO:0000313" key="2">
    <source>
        <dbReference type="EMBL" id="MBE9115988.1"/>
    </source>
</evidence>
<feature type="domain" description="Putative restriction endonuclease" evidence="1">
    <location>
        <begin position="11"/>
        <end position="187"/>
    </location>
</feature>
<organism evidence="2 3">
    <name type="scientific">Lusitaniella coriacea LEGE 07157</name>
    <dbReference type="NCBI Taxonomy" id="945747"/>
    <lineage>
        <taxon>Bacteria</taxon>
        <taxon>Bacillati</taxon>
        <taxon>Cyanobacteriota</taxon>
        <taxon>Cyanophyceae</taxon>
        <taxon>Spirulinales</taxon>
        <taxon>Lusitaniellaceae</taxon>
        <taxon>Lusitaniella</taxon>
    </lineage>
</organism>
<dbReference type="Proteomes" id="UP000654482">
    <property type="component" value="Unassembled WGS sequence"/>
</dbReference>
<dbReference type="PANTHER" id="PTHR34107:SF2">
    <property type="entry name" value="SLL0888 PROTEIN"/>
    <property type="match status" value="1"/>
</dbReference>
<dbReference type="EMBL" id="JADEWZ010000010">
    <property type="protein sequence ID" value="MBE9115988.1"/>
    <property type="molecule type" value="Genomic_DNA"/>
</dbReference>
<accession>A0A8J7DVW3</accession>
<comment type="caution">
    <text evidence="2">The sequence shown here is derived from an EMBL/GenBank/DDBJ whole genome shotgun (WGS) entry which is preliminary data.</text>
</comment>
<reference evidence="2" key="1">
    <citation type="submission" date="2020-10" db="EMBL/GenBank/DDBJ databases">
        <authorList>
            <person name="Castelo-Branco R."/>
            <person name="Eusebio N."/>
            <person name="Adriana R."/>
            <person name="Vieira A."/>
            <person name="Brugerolle De Fraissinette N."/>
            <person name="Rezende De Castro R."/>
            <person name="Schneider M.P."/>
            <person name="Vasconcelos V."/>
            <person name="Leao P.N."/>
        </authorList>
    </citation>
    <scope>NUCLEOTIDE SEQUENCE</scope>
    <source>
        <strain evidence="2">LEGE 07157</strain>
    </source>
</reference>
<evidence type="ECO:0000259" key="1">
    <source>
        <dbReference type="Pfam" id="PF05685"/>
    </source>
</evidence>
<dbReference type="RefSeq" id="WP_194029074.1">
    <property type="nucleotide sequence ID" value="NZ_JADEWZ010000010.1"/>
</dbReference>
<sequence>MTVATKKLSFAEYLQYDDGTDTVYELVKGKLIPMSLGTGKHSGITKFLERGFDDAIAKIVENWTTQRFAVGVRSPRGGRWDTSRIPDIVALPIPQWESLANREAVIEFNEPPPLLVVEVVSKSTQTTDYRSKRSEYAVLEIPEYWIVDPLQDVITVCTLVEGFYDATEFRGEESIISLTFPELALTAAQVLGD</sequence>
<keyword evidence="2" id="KW-0540">Nuclease</keyword>
<dbReference type="InterPro" id="IPR012296">
    <property type="entry name" value="Nuclease_put_TT1808"/>
</dbReference>
<gene>
    <name evidence="2" type="ORF">IQ249_08790</name>
</gene>
<keyword evidence="2" id="KW-0255">Endonuclease</keyword>
<proteinExistence type="predicted"/>
<dbReference type="GO" id="GO:0004519">
    <property type="term" value="F:endonuclease activity"/>
    <property type="evidence" value="ECO:0007669"/>
    <property type="project" value="UniProtKB-KW"/>
</dbReference>